<keyword evidence="4 9" id="KW-0694">RNA-binding</keyword>
<evidence type="ECO:0000256" key="9">
    <source>
        <dbReference type="PROSITE-ProRule" id="PRU00182"/>
    </source>
</evidence>
<evidence type="ECO:0000256" key="2">
    <source>
        <dbReference type="ARBA" id="ARBA00007465"/>
    </source>
</evidence>
<dbReference type="InterPro" id="IPR022801">
    <property type="entry name" value="Ribosomal_uS4"/>
</dbReference>
<proteinExistence type="inferred from homology"/>
<dbReference type="InterPro" id="IPR002942">
    <property type="entry name" value="S4_RNA-bd"/>
</dbReference>
<feature type="domain" description="Small ribosomal subunit protein uS4 N-terminal" evidence="11">
    <location>
        <begin position="3"/>
        <end position="106"/>
    </location>
</feature>
<keyword evidence="6" id="KW-0687">Ribonucleoprotein</keyword>
<dbReference type="SMART" id="SM01390">
    <property type="entry name" value="Ribosomal_S4"/>
    <property type="match status" value="1"/>
</dbReference>
<protein>
    <recommendedName>
        <fullName evidence="7">U3 small nucleolar ribonucleoprotein protein IMP3</fullName>
    </recommendedName>
    <alternativeName>
        <fullName evidence="8">U3 small nucleolar ribonucleoprotein protein imp3</fullName>
    </alternativeName>
</protein>
<name>A0A7S1TED8_9RHOD</name>
<accession>A0A7S1TED8</accession>
<dbReference type="GO" id="GO:0006364">
    <property type="term" value="P:rRNA processing"/>
    <property type="evidence" value="ECO:0007669"/>
    <property type="project" value="TreeGrafter"/>
</dbReference>
<comment type="similarity">
    <text evidence="2">Belongs to the universal ribosomal protein uS4 family.</text>
</comment>
<evidence type="ECO:0000256" key="7">
    <source>
        <dbReference type="ARBA" id="ARBA00069727"/>
    </source>
</evidence>
<dbReference type="PANTHER" id="PTHR11831">
    <property type="entry name" value="30S 40S RIBOSOMAL PROTEIN"/>
    <property type="match status" value="1"/>
</dbReference>
<feature type="domain" description="RNA-binding S4" evidence="10">
    <location>
        <begin position="107"/>
        <end position="174"/>
    </location>
</feature>
<evidence type="ECO:0000259" key="10">
    <source>
        <dbReference type="SMART" id="SM00363"/>
    </source>
</evidence>
<evidence type="ECO:0000256" key="1">
    <source>
        <dbReference type="ARBA" id="ARBA00004604"/>
    </source>
</evidence>
<comment type="subcellular location">
    <subcellularLocation>
        <location evidence="1">Nucleus</location>
        <location evidence="1">Nucleolus</location>
    </subcellularLocation>
</comment>
<dbReference type="GO" id="GO:0030515">
    <property type="term" value="F:snoRNA binding"/>
    <property type="evidence" value="ECO:0007669"/>
    <property type="project" value="TreeGrafter"/>
</dbReference>
<dbReference type="CDD" id="cd00165">
    <property type="entry name" value="S4"/>
    <property type="match status" value="1"/>
</dbReference>
<dbReference type="GO" id="GO:0034457">
    <property type="term" value="C:Mpp10 complex"/>
    <property type="evidence" value="ECO:0007669"/>
    <property type="project" value="TreeGrafter"/>
</dbReference>
<dbReference type="InterPro" id="IPR001912">
    <property type="entry name" value="Ribosomal_uS4_N"/>
</dbReference>
<dbReference type="Pfam" id="PF00163">
    <property type="entry name" value="Ribosomal_S4"/>
    <property type="match status" value="1"/>
</dbReference>
<organism evidence="12">
    <name type="scientific">Compsopogon caeruleus</name>
    <dbReference type="NCBI Taxonomy" id="31354"/>
    <lineage>
        <taxon>Eukaryota</taxon>
        <taxon>Rhodophyta</taxon>
        <taxon>Compsopogonophyceae</taxon>
        <taxon>Compsopogonales</taxon>
        <taxon>Compsopogonaceae</taxon>
        <taxon>Compsopogon</taxon>
    </lineage>
</organism>
<dbReference type="GO" id="GO:0019843">
    <property type="term" value="F:rRNA binding"/>
    <property type="evidence" value="ECO:0007669"/>
    <property type="project" value="InterPro"/>
</dbReference>
<dbReference type="EMBL" id="HBGH01011397">
    <property type="protein sequence ID" value="CAD9234233.1"/>
    <property type="molecule type" value="Transcribed_RNA"/>
</dbReference>
<evidence type="ECO:0000256" key="6">
    <source>
        <dbReference type="ARBA" id="ARBA00023274"/>
    </source>
</evidence>
<reference evidence="12" key="1">
    <citation type="submission" date="2021-01" db="EMBL/GenBank/DDBJ databases">
        <authorList>
            <person name="Corre E."/>
            <person name="Pelletier E."/>
            <person name="Niang G."/>
            <person name="Scheremetjew M."/>
            <person name="Finn R."/>
            <person name="Kale V."/>
            <person name="Holt S."/>
            <person name="Cochrane G."/>
            <person name="Meng A."/>
            <person name="Brown T."/>
            <person name="Cohen L."/>
        </authorList>
    </citation>
    <scope>NUCLEOTIDE SEQUENCE</scope>
    <source>
        <strain evidence="12">SAG 36.94</strain>
    </source>
</reference>
<evidence type="ECO:0000313" key="12">
    <source>
        <dbReference type="EMBL" id="CAD9234233.1"/>
    </source>
</evidence>
<keyword evidence="5" id="KW-0539">Nucleus</keyword>
<evidence type="ECO:0000256" key="3">
    <source>
        <dbReference type="ARBA" id="ARBA00022517"/>
    </source>
</evidence>
<sequence length="182" mass="21597">MRKLKFHEYKLLKKVDFLQWKKEKSLREYGVRKRYRIQNPEDYHKYNKLVGLITSLANKLKQLDPADALRVERTEQLLVKMYDMGLITVKKNLEQCAKLSVSSFCRRRLPVVMVRLRFAENLLEAVSLIEQGHVRIGPTLVRDPALLVTRTMEDFITWSNTSKIKRKILKFNDKLDDFDLLD</sequence>
<dbReference type="SMART" id="SM00363">
    <property type="entry name" value="S4"/>
    <property type="match status" value="1"/>
</dbReference>
<dbReference type="Pfam" id="PF01479">
    <property type="entry name" value="S4"/>
    <property type="match status" value="1"/>
</dbReference>
<evidence type="ECO:0000256" key="8">
    <source>
        <dbReference type="ARBA" id="ARBA00072223"/>
    </source>
</evidence>
<evidence type="ECO:0000256" key="5">
    <source>
        <dbReference type="ARBA" id="ARBA00023242"/>
    </source>
</evidence>
<dbReference type="FunFam" id="3.10.290.10:FF:000006">
    <property type="entry name" value="U3 small nucleolar ribonucleoprotein IMP3"/>
    <property type="match status" value="1"/>
</dbReference>
<evidence type="ECO:0000259" key="11">
    <source>
        <dbReference type="SMART" id="SM01390"/>
    </source>
</evidence>
<dbReference type="SUPFAM" id="SSF55174">
    <property type="entry name" value="Alpha-L RNA-binding motif"/>
    <property type="match status" value="1"/>
</dbReference>
<gene>
    <name evidence="12" type="ORF">CCAE0312_LOCUS6321</name>
</gene>
<dbReference type="GO" id="GO:0042274">
    <property type="term" value="P:ribosomal small subunit biogenesis"/>
    <property type="evidence" value="ECO:0007669"/>
    <property type="project" value="TreeGrafter"/>
</dbReference>
<dbReference type="InterPro" id="IPR036986">
    <property type="entry name" value="S4_RNA-bd_sf"/>
</dbReference>
<evidence type="ECO:0000256" key="4">
    <source>
        <dbReference type="ARBA" id="ARBA00022884"/>
    </source>
</evidence>
<dbReference type="PANTHER" id="PTHR11831:SF1">
    <property type="entry name" value="U3 SMALL NUCLEOLAR RIBONUCLEOPROTEIN PROTEIN IMP3"/>
    <property type="match status" value="1"/>
</dbReference>
<dbReference type="Gene3D" id="3.10.290.10">
    <property type="entry name" value="RNA-binding S4 domain"/>
    <property type="match status" value="1"/>
</dbReference>
<keyword evidence="3" id="KW-0690">Ribosome biogenesis</keyword>
<dbReference type="AlphaFoldDB" id="A0A7S1TED8"/>
<dbReference type="GO" id="GO:0032040">
    <property type="term" value="C:small-subunit processome"/>
    <property type="evidence" value="ECO:0007669"/>
    <property type="project" value="TreeGrafter"/>
</dbReference>
<dbReference type="PROSITE" id="PS50889">
    <property type="entry name" value="S4"/>
    <property type="match status" value="1"/>
</dbReference>